<sequence>MPKKLKITETVLRDANQSLCATRLPMSEFKPILETMNKVGYHSVECWGGATFDSCLRYLNEDPWVRLRTIRELMPDTKLQMLLRGQNILGYKHYSDDTVRAFVRKSVENGIDIIRIFDALNDMRNIETAVDECQKAGGEAQGTISYTQSPVHTLENYAKLGKRIEELGCTSLCIKDMAGVMSPQEAFDLVTALKSEVKIPIVVHTHATTGLGSMTYLKAVEAGAEVIDCAISPFAGGTSQPCTEAMDHVLTQMGYETGLDRAEMRKVNEFFEPIKKAYVTEGKINPFVMNVNTNALHYKIPGGMLSNLIANLTDMKALDRLNEVLAEVPNVRKDMGYPPLVTPLSQMVGSQAVNNVLMGERYKNITKEIRAYIRGEYGTSPAPVNPELVKKVMGDEKPMEGRYAETLEPEIPAAVEKLGDLATCEEDVLSYVAFPQQAEKFFQYREEHKGMKVTYSIQKVDD</sequence>
<dbReference type="SUPFAM" id="SSF89000">
    <property type="entry name" value="post-HMGL domain-like"/>
    <property type="match status" value="1"/>
</dbReference>
<dbReference type="InterPro" id="IPR003379">
    <property type="entry name" value="Carboxylase_cons_dom"/>
</dbReference>
<evidence type="ECO:0000313" key="3">
    <source>
        <dbReference type="Proteomes" id="UP000194903"/>
    </source>
</evidence>
<name>A0A252F2T1_9FIRM</name>
<dbReference type="PROSITE" id="PS50991">
    <property type="entry name" value="PYR_CT"/>
    <property type="match status" value="1"/>
</dbReference>
<dbReference type="GO" id="GO:0005737">
    <property type="term" value="C:cytoplasm"/>
    <property type="evidence" value="ECO:0007669"/>
    <property type="project" value="TreeGrafter"/>
</dbReference>
<organism evidence="2 3">
    <name type="scientific">Butyricicoccus porcorum</name>
    <dbReference type="NCBI Taxonomy" id="1945634"/>
    <lineage>
        <taxon>Bacteria</taxon>
        <taxon>Bacillati</taxon>
        <taxon>Bacillota</taxon>
        <taxon>Clostridia</taxon>
        <taxon>Eubacteriales</taxon>
        <taxon>Butyricicoccaceae</taxon>
        <taxon>Butyricicoccus</taxon>
    </lineage>
</organism>
<proteinExistence type="predicted"/>
<dbReference type="Pfam" id="PF00682">
    <property type="entry name" value="HMGL-like"/>
    <property type="match status" value="1"/>
</dbReference>
<dbReference type="GO" id="GO:0006094">
    <property type="term" value="P:gluconeogenesis"/>
    <property type="evidence" value="ECO:0007669"/>
    <property type="project" value="TreeGrafter"/>
</dbReference>
<dbReference type="AlphaFoldDB" id="A0A252F2T1"/>
<dbReference type="SUPFAM" id="SSF51569">
    <property type="entry name" value="Aldolase"/>
    <property type="match status" value="1"/>
</dbReference>
<dbReference type="NCBIfam" id="NF006761">
    <property type="entry name" value="PRK09282.1"/>
    <property type="match status" value="1"/>
</dbReference>
<gene>
    <name evidence="2" type="ORF">CBW42_08635</name>
</gene>
<feature type="domain" description="Pyruvate carboxyltransferase" evidence="1">
    <location>
        <begin position="5"/>
        <end position="265"/>
    </location>
</feature>
<accession>A0A252F2T1</accession>
<dbReference type="OrthoDB" id="9807469at2"/>
<dbReference type="Proteomes" id="UP000194903">
    <property type="component" value="Unassembled WGS sequence"/>
</dbReference>
<keyword evidence="3" id="KW-1185">Reference proteome</keyword>
<evidence type="ECO:0000259" key="1">
    <source>
        <dbReference type="PROSITE" id="PS50991"/>
    </source>
</evidence>
<dbReference type="EMBL" id="NHOC01000007">
    <property type="protein sequence ID" value="OUM20118.1"/>
    <property type="molecule type" value="Genomic_DNA"/>
</dbReference>
<reference evidence="2 3" key="1">
    <citation type="submission" date="2017-05" db="EMBL/GenBank/DDBJ databases">
        <title>Butyricicoccus porcorum sp. nov. a butyrate-producing bacterium from the swine intestinal tract.</title>
        <authorList>
            <person name="Trachsel J."/>
            <person name="Humphrey S."/>
            <person name="Allen H.K."/>
        </authorList>
    </citation>
    <scope>NUCLEOTIDE SEQUENCE [LARGE SCALE GENOMIC DNA]</scope>
    <source>
        <strain evidence="2">BB10</strain>
    </source>
</reference>
<dbReference type="InterPro" id="IPR055268">
    <property type="entry name" value="PCB-like"/>
</dbReference>
<evidence type="ECO:0000313" key="2">
    <source>
        <dbReference type="EMBL" id="OUM20118.1"/>
    </source>
</evidence>
<dbReference type="GO" id="GO:0004736">
    <property type="term" value="F:pyruvate carboxylase activity"/>
    <property type="evidence" value="ECO:0007669"/>
    <property type="project" value="TreeGrafter"/>
</dbReference>
<dbReference type="Gene3D" id="3.20.20.70">
    <property type="entry name" value="Aldolase class I"/>
    <property type="match status" value="1"/>
</dbReference>
<dbReference type="Pfam" id="PF02436">
    <property type="entry name" value="PYC_OADA"/>
    <property type="match status" value="1"/>
</dbReference>
<protein>
    <submittedName>
        <fullName evidence="2">Oxaloacetate decarboxylase</fullName>
    </submittedName>
</protein>
<dbReference type="InterPro" id="IPR000891">
    <property type="entry name" value="PYR_CT"/>
</dbReference>
<dbReference type="PANTHER" id="PTHR43778">
    <property type="entry name" value="PYRUVATE CARBOXYLASE"/>
    <property type="match status" value="1"/>
</dbReference>
<dbReference type="InterPro" id="IPR013785">
    <property type="entry name" value="Aldolase_TIM"/>
</dbReference>
<dbReference type="RefSeq" id="WP_087020056.1">
    <property type="nucleotide sequence ID" value="NZ_CP178353.1"/>
</dbReference>
<comment type="caution">
    <text evidence="2">The sequence shown here is derived from an EMBL/GenBank/DDBJ whole genome shotgun (WGS) entry which is preliminary data.</text>
</comment>
<dbReference type="PANTHER" id="PTHR43778:SF2">
    <property type="entry name" value="PYRUVATE CARBOXYLASE, MITOCHONDRIAL"/>
    <property type="match status" value="1"/>
</dbReference>
<dbReference type="CDD" id="cd07937">
    <property type="entry name" value="DRE_TIM_PC_TC_5S"/>
    <property type="match status" value="1"/>
</dbReference>